<dbReference type="SUPFAM" id="SSF55797">
    <property type="entry name" value="PR-1-like"/>
    <property type="match status" value="1"/>
</dbReference>
<dbReference type="Gene3D" id="3.40.33.10">
    <property type="entry name" value="CAP"/>
    <property type="match status" value="1"/>
</dbReference>
<organism evidence="4 5">
    <name type="scientific">Phytoactinopolyspora halophila</name>
    <dbReference type="NCBI Taxonomy" id="1981511"/>
    <lineage>
        <taxon>Bacteria</taxon>
        <taxon>Bacillati</taxon>
        <taxon>Actinomycetota</taxon>
        <taxon>Actinomycetes</taxon>
        <taxon>Jiangellales</taxon>
        <taxon>Jiangellaceae</taxon>
        <taxon>Phytoactinopolyspora</taxon>
    </lineage>
</organism>
<dbReference type="PANTHER" id="PTHR31157">
    <property type="entry name" value="SCP DOMAIN-CONTAINING PROTEIN"/>
    <property type="match status" value="1"/>
</dbReference>
<comment type="caution">
    <text evidence="4">The sequence shown here is derived from an EMBL/GenBank/DDBJ whole genome shotgun (WGS) entry which is preliminary data.</text>
</comment>
<evidence type="ECO:0000259" key="3">
    <source>
        <dbReference type="Pfam" id="PF00188"/>
    </source>
</evidence>
<evidence type="ECO:0000313" key="5">
    <source>
        <dbReference type="Proteomes" id="UP000250462"/>
    </source>
</evidence>
<accession>A0A329QZT6</accession>
<keyword evidence="5" id="KW-1185">Reference proteome</keyword>
<feature type="chain" id="PRO_5016380040" evidence="2">
    <location>
        <begin position="25"/>
        <end position="256"/>
    </location>
</feature>
<sequence length="256" mass="26971">MLAWRLRTPAMLAVGICLSTTACADAGDLGGVARPAGMPSSTTWPEENSALGGLPAPDPTQFRVPAGKRSTNEATTDEPTSAPTSDSPSEPPGDDASDSPDEPDSSDESPDTSTSEPPDVEPDGPSSDHIDTLEADVVELTNAQRDAHGCDNDLRVDDQLSQAARDHSEDMAARNYLSHVNPEGDGPAERAEAAGYSHWSAENIAMGYPTAEAVIDGWMDSDGHRQNILNCDSNAIGVGVAESSRGIYWTQKFGYQ</sequence>
<dbReference type="Pfam" id="PF00188">
    <property type="entry name" value="CAP"/>
    <property type="match status" value="1"/>
</dbReference>
<dbReference type="InterPro" id="IPR014044">
    <property type="entry name" value="CAP_dom"/>
</dbReference>
<dbReference type="PANTHER" id="PTHR31157:SF1">
    <property type="entry name" value="SCP DOMAIN-CONTAINING PROTEIN"/>
    <property type="match status" value="1"/>
</dbReference>
<dbReference type="CDD" id="cd05379">
    <property type="entry name" value="CAP_bacterial"/>
    <property type="match status" value="1"/>
</dbReference>
<evidence type="ECO:0000256" key="2">
    <source>
        <dbReference type="SAM" id="SignalP"/>
    </source>
</evidence>
<dbReference type="InterPro" id="IPR035940">
    <property type="entry name" value="CAP_sf"/>
</dbReference>
<dbReference type="AlphaFoldDB" id="A0A329QZT6"/>
<feature type="domain" description="SCP" evidence="3">
    <location>
        <begin position="139"/>
        <end position="253"/>
    </location>
</feature>
<feature type="signal peptide" evidence="2">
    <location>
        <begin position="1"/>
        <end position="24"/>
    </location>
</feature>
<feature type="compositionally biased region" description="Acidic residues" evidence="1">
    <location>
        <begin position="92"/>
        <end position="110"/>
    </location>
</feature>
<keyword evidence="2" id="KW-0732">Signal</keyword>
<gene>
    <name evidence="4" type="ORF">DPM12_02980</name>
</gene>
<dbReference type="EMBL" id="QMIG01000002">
    <property type="protein sequence ID" value="RAW17835.1"/>
    <property type="molecule type" value="Genomic_DNA"/>
</dbReference>
<reference evidence="4 5" key="1">
    <citation type="submission" date="2018-06" db="EMBL/GenBank/DDBJ databases">
        <title>Phytoactinopolyspora halophila sp. nov., a novel halophilic actinomycete isolated from a saline soil in China.</title>
        <authorList>
            <person name="Tang S.-K."/>
        </authorList>
    </citation>
    <scope>NUCLEOTIDE SEQUENCE [LARGE SCALE GENOMIC DNA]</scope>
    <source>
        <strain evidence="4 5">YIM 96934</strain>
    </source>
</reference>
<proteinExistence type="predicted"/>
<protein>
    <submittedName>
        <fullName evidence="4">CAP domain-containing protein</fullName>
    </submittedName>
</protein>
<feature type="compositionally biased region" description="Polar residues" evidence="1">
    <location>
        <begin position="72"/>
        <end position="82"/>
    </location>
</feature>
<name>A0A329QZT6_9ACTN</name>
<dbReference type="PROSITE" id="PS51257">
    <property type="entry name" value="PROKAR_LIPOPROTEIN"/>
    <property type="match status" value="1"/>
</dbReference>
<evidence type="ECO:0000256" key="1">
    <source>
        <dbReference type="SAM" id="MobiDB-lite"/>
    </source>
</evidence>
<evidence type="ECO:0000313" key="4">
    <source>
        <dbReference type="EMBL" id="RAW17835.1"/>
    </source>
</evidence>
<dbReference type="OrthoDB" id="8611574at2"/>
<dbReference type="Proteomes" id="UP000250462">
    <property type="component" value="Unassembled WGS sequence"/>
</dbReference>
<feature type="region of interest" description="Disordered" evidence="1">
    <location>
        <begin position="34"/>
        <end position="130"/>
    </location>
</feature>
<dbReference type="RefSeq" id="WP_112256794.1">
    <property type="nucleotide sequence ID" value="NZ_QMIG01000002.1"/>
</dbReference>